<reference evidence="1 2" key="1">
    <citation type="submission" date="2023-02" db="EMBL/GenBank/DDBJ databases">
        <title>Entomopathogenic bacteria.</title>
        <authorList>
            <person name="Machado R.A."/>
        </authorList>
    </citation>
    <scope>NUCLEOTIDE SEQUENCE [LARGE SCALE GENOMIC DNA]</scope>
    <source>
        <strain evidence="1 2">XENO-7</strain>
    </source>
</reference>
<sequence>MDISKITPFEWNTPHVIGSGWSRQKIGTVIGAKFNEEMDVFSKLIFVKNGQVVYSDEYSYLSDFAGHIGGNKILTLYFEYENQQKGWISYYHISRDDPDILMNVEYKLAVNDKMDYLFSPANESQVQQRAGKFLTPS</sequence>
<keyword evidence="2" id="KW-1185">Reference proteome</keyword>
<evidence type="ECO:0000313" key="2">
    <source>
        <dbReference type="Proteomes" id="UP001214757"/>
    </source>
</evidence>
<protein>
    <submittedName>
        <fullName evidence="1">Uncharacterized protein</fullName>
    </submittedName>
</protein>
<gene>
    <name evidence="1" type="ORF">PSI22_20980</name>
</gene>
<dbReference type="EMBL" id="JAQRFO010000101">
    <property type="protein sequence ID" value="MDC9624035.1"/>
    <property type="molecule type" value="Genomic_DNA"/>
</dbReference>
<accession>A0ABT5M8L2</accession>
<name>A0ABT5M8L2_9GAMM</name>
<dbReference type="Proteomes" id="UP001214757">
    <property type="component" value="Unassembled WGS sequence"/>
</dbReference>
<dbReference type="RefSeq" id="WP_273581425.1">
    <property type="nucleotide sequence ID" value="NZ_JAQRFO010000101.1"/>
</dbReference>
<organism evidence="1 2">
    <name type="scientific">Xenorhabdus aichiensis</name>
    <dbReference type="NCBI Taxonomy" id="3025874"/>
    <lineage>
        <taxon>Bacteria</taxon>
        <taxon>Pseudomonadati</taxon>
        <taxon>Pseudomonadota</taxon>
        <taxon>Gammaproteobacteria</taxon>
        <taxon>Enterobacterales</taxon>
        <taxon>Morganellaceae</taxon>
        <taxon>Xenorhabdus</taxon>
    </lineage>
</organism>
<evidence type="ECO:0000313" key="1">
    <source>
        <dbReference type="EMBL" id="MDC9624035.1"/>
    </source>
</evidence>
<proteinExistence type="predicted"/>
<comment type="caution">
    <text evidence="1">The sequence shown here is derived from an EMBL/GenBank/DDBJ whole genome shotgun (WGS) entry which is preliminary data.</text>
</comment>